<gene>
    <name evidence="3" type="primary">spoIVB</name>
    <name evidence="3" type="ORF">V6984_10740</name>
</gene>
<dbReference type="RefSeq" id="WP_342759779.1">
    <property type="nucleotide sequence ID" value="NZ_CP146256.1"/>
</dbReference>
<dbReference type="SUPFAM" id="SSF50494">
    <property type="entry name" value="Trypsin-like serine proteases"/>
    <property type="match status" value="1"/>
</dbReference>
<keyword evidence="1" id="KW-0472">Membrane</keyword>
<feature type="domain" description="Peptidase S55" evidence="2">
    <location>
        <begin position="209"/>
        <end position="433"/>
    </location>
</feature>
<evidence type="ECO:0000313" key="4">
    <source>
        <dbReference type="Proteomes" id="UP001451571"/>
    </source>
</evidence>
<name>A0ABZ3F320_9FIRM</name>
<keyword evidence="4" id="KW-1185">Reference proteome</keyword>
<dbReference type="Proteomes" id="UP001451571">
    <property type="component" value="Chromosome"/>
</dbReference>
<dbReference type="EC" id="3.4.21.116" evidence="3"/>
<dbReference type="GO" id="GO:0016787">
    <property type="term" value="F:hydrolase activity"/>
    <property type="evidence" value="ECO:0007669"/>
    <property type="project" value="UniProtKB-KW"/>
</dbReference>
<dbReference type="InterPro" id="IPR009003">
    <property type="entry name" value="Peptidase_S1_PA"/>
</dbReference>
<dbReference type="EMBL" id="CP146256">
    <property type="protein sequence ID" value="XAH76204.1"/>
    <property type="molecule type" value="Genomic_DNA"/>
</dbReference>
<evidence type="ECO:0000256" key="1">
    <source>
        <dbReference type="SAM" id="Phobius"/>
    </source>
</evidence>
<dbReference type="Pfam" id="PF13180">
    <property type="entry name" value="PDZ_2"/>
    <property type="match status" value="1"/>
</dbReference>
<dbReference type="InterPro" id="IPR008763">
    <property type="entry name" value="Peptidase_S55"/>
</dbReference>
<keyword evidence="3" id="KW-0378">Hydrolase</keyword>
<reference evidence="3 4" key="1">
    <citation type="submission" date="2024-02" db="EMBL/GenBank/DDBJ databases">
        <title>Bacterial strain from lacustrine sediment.</title>
        <authorList>
            <person name="Petit C."/>
            <person name="Fadhlaoui K."/>
        </authorList>
    </citation>
    <scope>NUCLEOTIDE SEQUENCE [LARGE SCALE GENOMIC DNA]</scope>
    <source>
        <strain evidence="3 4">IPX-CK</strain>
    </source>
</reference>
<dbReference type="InterPro" id="IPR001478">
    <property type="entry name" value="PDZ"/>
</dbReference>
<evidence type="ECO:0000313" key="3">
    <source>
        <dbReference type="EMBL" id="XAH76204.1"/>
    </source>
</evidence>
<sequence>MKSIKDKKRDRIDNYRIFLYLALFCSTAALICTCYFTLWKMVPSNIKIKAGVDQTLDLQLPASGDLYKDAIEVSGLTASNIPRDSIHIDLAKPVTIKANEINKYVLDLKLFGIIPLKTVDIQVIQDKTLIPAGIPIGIYVKTEGVLVIGVGEFIGEDGQKYSPSQYILQSGDYITQVNEEKITSKTTFVDIVKHSEGQEMVLTVKREEEILTLKVKPETNQAGDYKIGVWIRDNAQGVGTMTYLNEGSGFGALGHGINDVDTSTLMNLEEGKLYQTEIVGITRGSNGSPGELTGYIEYDDSKIIGEITENTSEGIFGYCNEQIKAQVPFGELPIGLKQEIKKGPAQIICSIEGQPKYYDIEILEVHLNNDNINRGIVLRITDQELLSLTGGIIQGMSGSPIVQNGKIIGAVTHVLVQDATSGYGIFIENMLLH</sequence>
<proteinExistence type="predicted"/>
<dbReference type="InterPro" id="IPR036034">
    <property type="entry name" value="PDZ_sf"/>
</dbReference>
<keyword evidence="1" id="KW-0812">Transmembrane</keyword>
<dbReference type="PROSITE" id="PS51494">
    <property type="entry name" value="SPOIVB"/>
    <property type="match status" value="1"/>
</dbReference>
<keyword evidence="1" id="KW-1133">Transmembrane helix</keyword>
<evidence type="ECO:0000259" key="2">
    <source>
        <dbReference type="PROSITE" id="PS51494"/>
    </source>
</evidence>
<dbReference type="NCBIfam" id="TIGR02860">
    <property type="entry name" value="spore_IV_B"/>
    <property type="match status" value="1"/>
</dbReference>
<feature type="transmembrane region" description="Helical" evidence="1">
    <location>
        <begin position="17"/>
        <end position="39"/>
    </location>
</feature>
<dbReference type="Gene3D" id="2.30.42.10">
    <property type="match status" value="1"/>
</dbReference>
<dbReference type="Pfam" id="PF05580">
    <property type="entry name" value="Peptidase_S55"/>
    <property type="match status" value="1"/>
</dbReference>
<dbReference type="SUPFAM" id="SSF50156">
    <property type="entry name" value="PDZ domain-like"/>
    <property type="match status" value="1"/>
</dbReference>
<protein>
    <submittedName>
        <fullName evidence="3">SpoIVB peptidase</fullName>
        <ecNumber evidence="3">3.4.21.116</ecNumber>
    </submittedName>
</protein>
<organism evidence="3 4">
    <name type="scientific">Kineothrix sedimenti</name>
    <dbReference type="NCBI Taxonomy" id="3123317"/>
    <lineage>
        <taxon>Bacteria</taxon>
        <taxon>Bacillati</taxon>
        <taxon>Bacillota</taxon>
        <taxon>Clostridia</taxon>
        <taxon>Lachnospirales</taxon>
        <taxon>Lachnospiraceae</taxon>
        <taxon>Kineothrix</taxon>
    </lineage>
</organism>
<accession>A0ABZ3F320</accession>
<dbReference type="InterPro" id="IPR014219">
    <property type="entry name" value="SpoIVB"/>
</dbReference>